<sequence length="251" mass="26551">MSANRLLASLWLLVSAGLLVMPVLGVDPTTRLYYSNAGQVLVTLTASFYCFATMRAFPAQSPLGKVWGAIGAGLLAWAIAAGIFAAYPILNAGEDTPYPSLADPFYLLAPPLMTIGLVLFKRSAGLESPVWGKALAIAALAIFGYIAWLANAKGLSDPGLFMILVSVGYLLFDPILIAVTLLTASAFRGGDVATSWWYVVGGILLYFIANQLYTYLVGIEQYTTGSPIDAGWLLGFGLIACGAVKARKLLG</sequence>
<evidence type="ECO:0000256" key="1">
    <source>
        <dbReference type="SAM" id="Phobius"/>
    </source>
</evidence>
<proteinExistence type="predicted"/>
<accession>A0ABW2YE10</accession>
<keyword evidence="3" id="KW-1185">Reference proteome</keyword>
<keyword evidence="1" id="KW-0472">Membrane</keyword>
<dbReference type="EMBL" id="JBHTIF010000001">
    <property type="protein sequence ID" value="MFD0725460.1"/>
    <property type="molecule type" value="Genomic_DNA"/>
</dbReference>
<evidence type="ECO:0000313" key="2">
    <source>
        <dbReference type="EMBL" id="MFD0725460.1"/>
    </source>
</evidence>
<gene>
    <name evidence="2" type="ORF">ACFQ0E_07585</name>
</gene>
<keyword evidence="1" id="KW-0812">Transmembrane</keyword>
<feature type="transmembrane region" description="Helical" evidence="1">
    <location>
        <begin position="66"/>
        <end position="89"/>
    </location>
</feature>
<dbReference type="RefSeq" id="WP_386823080.1">
    <property type="nucleotide sequence ID" value="NZ_JBHTIF010000001.1"/>
</dbReference>
<keyword evidence="1" id="KW-1133">Transmembrane helix</keyword>
<feature type="transmembrane region" description="Helical" evidence="1">
    <location>
        <begin position="131"/>
        <end position="148"/>
    </location>
</feature>
<reference evidence="3" key="1">
    <citation type="journal article" date="2019" name="Int. J. Syst. Evol. Microbiol.">
        <title>The Global Catalogue of Microorganisms (GCM) 10K type strain sequencing project: providing services to taxonomists for standard genome sequencing and annotation.</title>
        <authorList>
            <consortium name="The Broad Institute Genomics Platform"/>
            <consortium name="The Broad Institute Genome Sequencing Center for Infectious Disease"/>
            <person name="Wu L."/>
            <person name="Ma J."/>
        </authorList>
    </citation>
    <scope>NUCLEOTIDE SEQUENCE [LARGE SCALE GENOMIC DNA]</scope>
    <source>
        <strain evidence="3">CCUG 55585</strain>
    </source>
</reference>
<feature type="transmembrane region" description="Helical" evidence="1">
    <location>
        <begin position="101"/>
        <end position="119"/>
    </location>
</feature>
<dbReference type="Proteomes" id="UP001597110">
    <property type="component" value="Unassembled WGS sequence"/>
</dbReference>
<feature type="transmembrane region" description="Helical" evidence="1">
    <location>
        <begin position="35"/>
        <end position="54"/>
    </location>
</feature>
<feature type="transmembrane region" description="Helical" evidence="1">
    <location>
        <begin position="160"/>
        <end position="184"/>
    </location>
</feature>
<feature type="transmembrane region" description="Helical" evidence="1">
    <location>
        <begin position="230"/>
        <end position="246"/>
    </location>
</feature>
<organism evidence="2 3">
    <name type="scientific">Lysobacter brunescens</name>
    <dbReference type="NCBI Taxonomy" id="262323"/>
    <lineage>
        <taxon>Bacteria</taxon>
        <taxon>Pseudomonadati</taxon>
        <taxon>Pseudomonadota</taxon>
        <taxon>Gammaproteobacteria</taxon>
        <taxon>Lysobacterales</taxon>
        <taxon>Lysobacteraceae</taxon>
        <taxon>Lysobacter</taxon>
    </lineage>
</organism>
<comment type="caution">
    <text evidence="2">The sequence shown here is derived from an EMBL/GenBank/DDBJ whole genome shotgun (WGS) entry which is preliminary data.</text>
</comment>
<feature type="transmembrane region" description="Helical" evidence="1">
    <location>
        <begin position="196"/>
        <end position="218"/>
    </location>
</feature>
<protein>
    <submittedName>
        <fullName evidence="2">Uncharacterized protein</fullName>
    </submittedName>
</protein>
<name>A0ABW2YE10_9GAMM</name>
<evidence type="ECO:0000313" key="3">
    <source>
        <dbReference type="Proteomes" id="UP001597110"/>
    </source>
</evidence>